<dbReference type="SUPFAM" id="SSF56112">
    <property type="entry name" value="Protein kinase-like (PK-like)"/>
    <property type="match status" value="1"/>
</dbReference>
<dbReference type="InterPro" id="IPR050339">
    <property type="entry name" value="CC_SR_Kinase"/>
</dbReference>
<proteinExistence type="inferred from homology"/>
<feature type="compositionally biased region" description="Basic and acidic residues" evidence="6">
    <location>
        <begin position="364"/>
        <end position="374"/>
    </location>
</feature>
<feature type="compositionally biased region" description="Polar residues" evidence="6">
    <location>
        <begin position="403"/>
        <end position="422"/>
    </location>
</feature>
<dbReference type="SMART" id="SM00220">
    <property type="entry name" value="S_TKc"/>
    <property type="match status" value="1"/>
</dbReference>
<organism evidence="8 9">
    <name type="scientific">Marasmius crinis-equi</name>
    <dbReference type="NCBI Taxonomy" id="585013"/>
    <lineage>
        <taxon>Eukaryota</taxon>
        <taxon>Fungi</taxon>
        <taxon>Dikarya</taxon>
        <taxon>Basidiomycota</taxon>
        <taxon>Agaricomycotina</taxon>
        <taxon>Agaricomycetes</taxon>
        <taxon>Agaricomycetidae</taxon>
        <taxon>Agaricales</taxon>
        <taxon>Marasmiineae</taxon>
        <taxon>Marasmiaceae</taxon>
        <taxon>Marasmius</taxon>
    </lineage>
</organism>
<dbReference type="InterPro" id="IPR008271">
    <property type="entry name" value="Ser/Thr_kinase_AS"/>
</dbReference>
<evidence type="ECO:0000256" key="6">
    <source>
        <dbReference type="SAM" id="MobiDB-lite"/>
    </source>
</evidence>
<evidence type="ECO:0000256" key="3">
    <source>
        <dbReference type="ARBA" id="ARBA00022777"/>
    </source>
</evidence>
<dbReference type="PANTHER" id="PTHR11042:SF138">
    <property type="entry name" value="SERINE_THREONINE-PROTEIN KINASE IKS1-RELATED"/>
    <property type="match status" value="1"/>
</dbReference>
<feature type="non-terminal residue" evidence="8">
    <location>
        <position position="1"/>
    </location>
</feature>
<comment type="caution">
    <text evidence="8">The sequence shown here is derived from an EMBL/GenBank/DDBJ whole genome shotgun (WGS) entry which is preliminary data.</text>
</comment>
<keyword evidence="9" id="KW-1185">Reference proteome</keyword>
<evidence type="ECO:0000256" key="1">
    <source>
        <dbReference type="ARBA" id="ARBA00022679"/>
    </source>
</evidence>
<dbReference type="PROSITE" id="PS50011">
    <property type="entry name" value="PROTEIN_KINASE_DOM"/>
    <property type="match status" value="1"/>
</dbReference>
<feature type="compositionally biased region" description="Low complexity" evidence="6">
    <location>
        <begin position="46"/>
        <end position="58"/>
    </location>
</feature>
<feature type="region of interest" description="Disordered" evidence="6">
    <location>
        <begin position="395"/>
        <end position="424"/>
    </location>
</feature>
<dbReference type="Proteomes" id="UP001465976">
    <property type="component" value="Unassembled WGS sequence"/>
</dbReference>
<reference evidence="8 9" key="1">
    <citation type="submission" date="2024-02" db="EMBL/GenBank/DDBJ databases">
        <title>A draft genome for the cacao thread blight pathogen Marasmius crinis-equi.</title>
        <authorList>
            <person name="Cohen S.P."/>
            <person name="Baruah I.K."/>
            <person name="Amoako-Attah I."/>
            <person name="Bukari Y."/>
            <person name="Meinhardt L.W."/>
            <person name="Bailey B.A."/>
        </authorList>
    </citation>
    <scope>NUCLEOTIDE SEQUENCE [LARGE SCALE GENOMIC DNA]</scope>
    <source>
        <strain evidence="8 9">GH-76</strain>
    </source>
</reference>
<dbReference type="InterPro" id="IPR000719">
    <property type="entry name" value="Prot_kinase_dom"/>
</dbReference>
<evidence type="ECO:0000259" key="7">
    <source>
        <dbReference type="PROSITE" id="PS50011"/>
    </source>
</evidence>
<evidence type="ECO:0000313" key="8">
    <source>
        <dbReference type="EMBL" id="KAL0564970.1"/>
    </source>
</evidence>
<dbReference type="InterPro" id="IPR011009">
    <property type="entry name" value="Kinase-like_dom_sf"/>
</dbReference>
<dbReference type="Pfam" id="PF00069">
    <property type="entry name" value="Pkinase"/>
    <property type="match status" value="1"/>
</dbReference>
<comment type="similarity">
    <text evidence="5">Belongs to the protein kinase superfamily. Ser/Thr protein kinase family. GCN2 subfamily.</text>
</comment>
<dbReference type="Gene3D" id="1.10.510.10">
    <property type="entry name" value="Transferase(Phosphotransferase) domain 1"/>
    <property type="match status" value="1"/>
</dbReference>
<dbReference type="PROSITE" id="PS00108">
    <property type="entry name" value="PROTEIN_KINASE_ST"/>
    <property type="match status" value="1"/>
</dbReference>
<evidence type="ECO:0000256" key="4">
    <source>
        <dbReference type="ARBA" id="ARBA00022840"/>
    </source>
</evidence>
<evidence type="ECO:0000256" key="5">
    <source>
        <dbReference type="ARBA" id="ARBA00037982"/>
    </source>
</evidence>
<evidence type="ECO:0000256" key="2">
    <source>
        <dbReference type="ARBA" id="ARBA00022741"/>
    </source>
</evidence>
<evidence type="ECO:0000313" key="9">
    <source>
        <dbReference type="Proteomes" id="UP001465976"/>
    </source>
</evidence>
<feature type="region of interest" description="Disordered" evidence="6">
    <location>
        <begin position="300"/>
        <end position="374"/>
    </location>
</feature>
<feature type="domain" description="Protein kinase" evidence="7">
    <location>
        <begin position="1"/>
        <end position="305"/>
    </location>
</feature>
<keyword evidence="4" id="KW-0067">ATP-binding</keyword>
<dbReference type="GO" id="GO:0016301">
    <property type="term" value="F:kinase activity"/>
    <property type="evidence" value="ECO:0007669"/>
    <property type="project" value="UniProtKB-KW"/>
</dbReference>
<sequence>LDDFIDARLGQGNSNIYHQHHIHSPQNPFAPSPSTSPTTEEPVQHSSSPASGSSNSRAAKIRAFREFQKASPEEKIRLRKLGLGGGNGNSSGGGGGSWNAIHLLSADEIKSLFCDVVDGLAFLHNKSILHLDLKPGNVLLTWDEGRLVPRAMLSDFGTSQNMMTTGGVRSGNTGTLEYTAPESVPSPQTGPLQQIDSKADMWSLGMVLHKMLFFRLPYRYASRGNEKDLSEEVEEGEKMARLEKEVLSYPGFKFDQVMVSALEVRRMPRAVLLLLESLLNPIASQRPPIERVSNVIKTGNFNPLRPDTPSRAHRHSPSQTGVDDDNRLTVVQRHRVHSQPPLSPSHAPVLRNRESGEGSSSESEEFHDASSGVHEEKMPLLGLPAPEIVNAGRSRLSSRRKTMLQTTCEGSQSSELPSNANATDGFGRFGYAI</sequence>
<dbReference type="EMBL" id="JBAHYK010002491">
    <property type="protein sequence ID" value="KAL0564970.1"/>
    <property type="molecule type" value="Genomic_DNA"/>
</dbReference>
<gene>
    <name evidence="8" type="primary">IKS1_3</name>
    <name evidence="8" type="ORF">V5O48_017065</name>
</gene>
<feature type="region of interest" description="Disordered" evidence="6">
    <location>
        <begin position="18"/>
        <end position="58"/>
    </location>
</feature>
<keyword evidence="1" id="KW-0808">Transferase</keyword>
<keyword evidence="2" id="KW-0547">Nucleotide-binding</keyword>
<keyword evidence="3 8" id="KW-0418">Kinase</keyword>
<accession>A0ABR3EPZ6</accession>
<name>A0ABR3EPZ6_9AGAR</name>
<protein>
    <submittedName>
        <fullName evidence="8">Serine/threonine-protein kinase iks1</fullName>
    </submittedName>
</protein>
<dbReference type="PANTHER" id="PTHR11042">
    <property type="entry name" value="EUKARYOTIC TRANSLATION INITIATION FACTOR 2-ALPHA KINASE EIF2-ALPHA KINASE -RELATED"/>
    <property type="match status" value="1"/>
</dbReference>